<feature type="transmembrane region" description="Helical" evidence="7">
    <location>
        <begin position="281"/>
        <end position="302"/>
    </location>
</feature>
<keyword evidence="10" id="KW-1185">Reference proteome</keyword>
<evidence type="ECO:0000256" key="1">
    <source>
        <dbReference type="ARBA" id="ARBA00004651"/>
    </source>
</evidence>
<evidence type="ECO:0000313" key="10">
    <source>
        <dbReference type="Proteomes" id="UP000439752"/>
    </source>
</evidence>
<reference evidence="9 10" key="1">
    <citation type="submission" date="2019-10" db="EMBL/GenBank/DDBJ databases">
        <authorList>
            <person name="Karimi E."/>
        </authorList>
    </citation>
    <scope>NUCLEOTIDE SEQUENCE [LARGE SCALE GENOMIC DNA]</scope>
    <source>
        <strain evidence="9">Exiguobacterium sp. 9Y</strain>
    </source>
</reference>
<evidence type="ECO:0000256" key="5">
    <source>
        <dbReference type="ARBA" id="ARBA00022989"/>
    </source>
</evidence>
<evidence type="ECO:0000256" key="6">
    <source>
        <dbReference type="ARBA" id="ARBA00023136"/>
    </source>
</evidence>
<sequence length="314" mass="34384">MGVYLLKRIGSVIPILLLAIFLLTAMIHLSPVDPAQAYLSAAHIQPTEEVLAQKRAEFGLDQPFLTQYATTVVRLAGFDFGTSYVSGKPVLDEVLLRLPATVQLALSSLMLAILVSIPLGFLAGIRKNGFFDHLSRAIAFIGASIPSFWLGYLLIFFFAVQLDLLPVGGIGSPSHVILPAITLALPLIALYTRLLRTSVIETMREPYVLFARTRGIRETVILGKHVLRVAIPPMLTGLGMNLGKLLTGTIIVETVFSWPGFGRYFIEAIFDRDMPIIQGYVFLAALLFIGSSLLVDLLQLAIDPRIARKGGDRR</sequence>
<dbReference type="InterPro" id="IPR045621">
    <property type="entry name" value="BPD_transp_1_N"/>
</dbReference>
<dbReference type="Proteomes" id="UP000439752">
    <property type="component" value="Unassembled WGS sequence"/>
</dbReference>
<dbReference type="EMBL" id="CABWKQ010000058">
    <property type="protein sequence ID" value="VWX38763.1"/>
    <property type="molecule type" value="Genomic_DNA"/>
</dbReference>
<gene>
    <name evidence="9" type="primary">nikB</name>
    <name evidence="9" type="ORF">EXIGUO9Y_80091</name>
</gene>
<keyword evidence="5 7" id="KW-1133">Transmembrane helix</keyword>
<evidence type="ECO:0000256" key="4">
    <source>
        <dbReference type="ARBA" id="ARBA00022692"/>
    </source>
</evidence>
<keyword evidence="2 7" id="KW-0813">Transport</keyword>
<feature type="transmembrane region" description="Helical" evidence="7">
    <location>
        <begin position="12"/>
        <end position="30"/>
    </location>
</feature>
<evidence type="ECO:0000313" key="9">
    <source>
        <dbReference type="EMBL" id="VWX38763.1"/>
    </source>
</evidence>
<dbReference type="GO" id="GO:0005886">
    <property type="term" value="C:plasma membrane"/>
    <property type="evidence" value="ECO:0007669"/>
    <property type="project" value="UniProtKB-SubCell"/>
</dbReference>
<keyword evidence="6 7" id="KW-0472">Membrane</keyword>
<dbReference type="SUPFAM" id="SSF161098">
    <property type="entry name" value="MetI-like"/>
    <property type="match status" value="1"/>
</dbReference>
<proteinExistence type="inferred from homology"/>
<feature type="transmembrane region" description="Helical" evidence="7">
    <location>
        <begin position="242"/>
        <end position="261"/>
    </location>
</feature>
<dbReference type="Pfam" id="PF19300">
    <property type="entry name" value="BPD_transp_1_N"/>
    <property type="match status" value="1"/>
</dbReference>
<comment type="subcellular location">
    <subcellularLocation>
        <location evidence="1 7">Cell membrane</location>
        <topology evidence="1 7">Multi-pass membrane protein</topology>
    </subcellularLocation>
</comment>
<dbReference type="GO" id="GO:0055085">
    <property type="term" value="P:transmembrane transport"/>
    <property type="evidence" value="ECO:0007669"/>
    <property type="project" value="InterPro"/>
</dbReference>
<accession>A0A653IHI5</accession>
<dbReference type="PROSITE" id="PS50928">
    <property type="entry name" value="ABC_TM1"/>
    <property type="match status" value="1"/>
</dbReference>
<organism evidence="9 10">
    <name type="scientific">Exiguobacterium oxidotolerans</name>
    <dbReference type="NCBI Taxonomy" id="223958"/>
    <lineage>
        <taxon>Bacteria</taxon>
        <taxon>Bacillati</taxon>
        <taxon>Bacillota</taxon>
        <taxon>Bacilli</taxon>
        <taxon>Bacillales</taxon>
        <taxon>Bacillales Family XII. Incertae Sedis</taxon>
        <taxon>Exiguobacterium</taxon>
    </lineage>
</organism>
<evidence type="ECO:0000256" key="3">
    <source>
        <dbReference type="ARBA" id="ARBA00022475"/>
    </source>
</evidence>
<protein>
    <submittedName>
        <fullName evidence="9">Nickel transporter subunit membrane component of ABC superfamily</fullName>
    </submittedName>
</protein>
<dbReference type="RefSeq" id="WP_159172609.1">
    <property type="nucleotide sequence ID" value="NZ_LR732308.1"/>
</dbReference>
<keyword evidence="3" id="KW-1003">Cell membrane</keyword>
<evidence type="ECO:0000259" key="8">
    <source>
        <dbReference type="PROSITE" id="PS50928"/>
    </source>
</evidence>
<dbReference type="PANTHER" id="PTHR43163:SF6">
    <property type="entry name" value="DIPEPTIDE TRANSPORT SYSTEM PERMEASE PROTEIN DPPB-RELATED"/>
    <property type="match status" value="1"/>
</dbReference>
<feature type="transmembrane region" description="Helical" evidence="7">
    <location>
        <begin position="104"/>
        <end position="125"/>
    </location>
</feature>
<evidence type="ECO:0000256" key="7">
    <source>
        <dbReference type="RuleBase" id="RU363032"/>
    </source>
</evidence>
<dbReference type="CDD" id="cd06261">
    <property type="entry name" value="TM_PBP2"/>
    <property type="match status" value="1"/>
</dbReference>
<name>A0A653IHI5_9BACL</name>
<dbReference type="AlphaFoldDB" id="A0A653IHI5"/>
<dbReference type="PANTHER" id="PTHR43163">
    <property type="entry name" value="DIPEPTIDE TRANSPORT SYSTEM PERMEASE PROTEIN DPPB-RELATED"/>
    <property type="match status" value="1"/>
</dbReference>
<dbReference type="InterPro" id="IPR000515">
    <property type="entry name" value="MetI-like"/>
</dbReference>
<keyword evidence="4 7" id="KW-0812">Transmembrane</keyword>
<feature type="transmembrane region" description="Helical" evidence="7">
    <location>
        <begin position="174"/>
        <end position="194"/>
    </location>
</feature>
<dbReference type="Gene3D" id="1.10.3720.10">
    <property type="entry name" value="MetI-like"/>
    <property type="match status" value="1"/>
</dbReference>
<comment type="similarity">
    <text evidence="7">Belongs to the binding-protein-dependent transport system permease family.</text>
</comment>
<evidence type="ECO:0000256" key="2">
    <source>
        <dbReference type="ARBA" id="ARBA00022448"/>
    </source>
</evidence>
<dbReference type="InterPro" id="IPR035906">
    <property type="entry name" value="MetI-like_sf"/>
</dbReference>
<dbReference type="Pfam" id="PF00528">
    <property type="entry name" value="BPD_transp_1"/>
    <property type="match status" value="1"/>
</dbReference>
<feature type="domain" description="ABC transmembrane type-1" evidence="8">
    <location>
        <begin position="98"/>
        <end position="299"/>
    </location>
</feature>
<feature type="transmembrane region" description="Helical" evidence="7">
    <location>
        <begin position="137"/>
        <end position="162"/>
    </location>
</feature>